<dbReference type="EMBL" id="FQYO01000001">
    <property type="protein sequence ID" value="SHI43462.1"/>
    <property type="molecule type" value="Genomic_DNA"/>
</dbReference>
<gene>
    <name evidence="4" type="ORF">SAMN05444417_0766</name>
</gene>
<organism evidence="4 5">
    <name type="scientific">Wenxinia saemankumensis</name>
    <dbReference type="NCBI Taxonomy" id="1447782"/>
    <lineage>
        <taxon>Bacteria</taxon>
        <taxon>Pseudomonadati</taxon>
        <taxon>Pseudomonadota</taxon>
        <taxon>Alphaproteobacteria</taxon>
        <taxon>Rhodobacterales</taxon>
        <taxon>Roseobacteraceae</taxon>
        <taxon>Wenxinia</taxon>
    </lineage>
</organism>
<dbReference type="GO" id="GO:0046872">
    <property type="term" value="F:metal ion binding"/>
    <property type="evidence" value="ECO:0007669"/>
    <property type="project" value="UniProtKB-KW"/>
</dbReference>
<keyword evidence="1 2" id="KW-0479">Metal-binding</keyword>
<evidence type="ECO:0000313" key="5">
    <source>
        <dbReference type="Proteomes" id="UP000184292"/>
    </source>
</evidence>
<feature type="binding site" evidence="2">
    <location>
        <position position="298"/>
    </location>
    <ligand>
        <name>Zn(2+)</name>
        <dbReference type="ChEBI" id="CHEBI:29105"/>
        <note>catalytic</note>
    </ligand>
</feature>
<keyword evidence="1" id="KW-0482">Metalloprotease</keyword>
<feature type="binding site" evidence="2">
    <location>
        <position position="263"/>
    </location>
    <ligand>
        <name>Zn(2+)</name>
        <dbReference type="ChEBI" id="CHEBI:29105"/>
        <note>catalytic</note>
    </ligand>
</feature>
<dbReference type="Proteomes" id="UP000184292">
    <property type="component" value="Unassembled WGS sequence"/>
</dbReference>
<protein>
    <recommendedName>
        <fullName evidence="1">Metal-dependent carboxypeptidase</fullName>
        <ecNumber evidence="1">3.4.17.19</ecNumber>
    </recommendedName>
</protein>
<dbReference type="SUPFAM" id="SSF55486">
    <property type="entry name" value="Metalloproteases ('zincins'), catalytic domain"/>
    <property type="match status" value="1"/>
</dbReference>
<dbReference type="Pfam" id="PF02074">
    <property type="entry name" value="Peptidase_M32"/>
    <property type="match status" value="1"/>
</dbReference>
<dbReference type="OrthoDB" id="9772308at2"/>
<dbReference type="PANTHER" id="PTHR34217:SF1">
    <property type="entry name" value="CARBOXYPEPTIDASE 1"/>
    <property type="match status" value="1"/>
</dbReference>
<dbReference type="STRING" id="1447782.SAMN05444417_0766"/>
<dbReference type="GO" id="GO:0006508">
    <property type="term" value="P:proteolysis"/>
    <property type="evidence" value="ECO:0007669"/>
    <property type="project" value="UniProtKB-UniRule"/>
</dbReference>
<dbReference type="RefSeq" id="WP_073326453.1">
    <property type="nucleotide sequence ID" value="NZ_FQYO01000001.1"/>
</dbReference>
<dbReference type="GO" id="GO:0004181">
    <property type="term" value="F:metallocarboxypeptidase activity"/>
    <property type="evidence" value="ECO:0007669"/>
    <property type="project" value="UniProtKB-UniRule"/>
</dbReference>
<evidence type="ECO:0000256" key="2">
    <source>
        <dbReference type="PIRSR" id="PIRSR006615-1"/>
    </source>
</evidence>
<proteinExistence type="inferred from homology"/>
<keyword evidence="2" id="KW-0862">Zinc</keyword>
<comment type="cofactor">
    <cofactor evidence="2">
        <name>Zn(2+)</name>
        <dbReference type="ChEBI" id="CHEBI:29105"/>
    </cofactor>
    <text evidence="2">Binds 1 zinc ion per subunit.</text>
</comment>
<reference evidence="4 5" key="1">
    <citation type="submission" date="2016-11" db="EMBL/GenBank/DDBJ databases">
        <authorList>
            <person name="Jaros S."/>
            <person name="Januszkiewicz K."/>
            <person name="Wedrychowicz H."/>
        </authorList>
    </citation>
    <scope>NUCLEOTIDE SEQUENCE [LARGE SCALE GENOMIC DNA]</scope>
    <source>
        <strain evidence="4 5">DSM 100565</strain>
    </source>
</reference>
<dbReference type="CDD" id="cd06460">
    <property type="entry name" value="M32_Taq"/>
    <property type="match status" value="1"/>
</dbReference>
<feature type="active site" description="Proton donor/acceptor" evidence="3">
    <location>
        <position position="260"/>
    </location>
</feature>
<dbReference type="PANTHER" id="PTHR34217">
    <property type="entry name" value="METAL-DEPENDENT CARBOXYPEPTIDASE"/>
    <property type="match status" value="1"/>
</dbReference>
<sequence>MSYAAFRAEIGRINDLLCVMNLADWDSRVTMPPGGTDARADQMATLTGLARGMATGDALARAIDGAKDELHDGDPRLAEVEQAERERAILTAVPAEITEEMAGLKARAHAAWAEARASSDFAAYAPVLRRMMELNRRIAEAIGHDGHPYDAMVSRFEPGMTWARLQEVYTALKDGIAPLLDKALAAEPARADILTRPFPVAQQRAFGLSMAQRMGYDMARGRLDDTAHPFEISQTRGDVRITSRFRDEWHPGGTFAMWHEVGHAMYEQNIAPEHTRTIWATDLVNLYAVGGASFGMHEAQSRMWENRVGRSERFWELHFDELKAAFPDQLADVSARDYWRAVNAPRPDFIRVEADELTYDLHIILRSGIEADLVAGDLDVADLPGVWNERFRDLLGLAVPDDTRGCLQDVHWAHGYLGSFPTYTLGNIMSSQLFAAAQDAPGVTDGLEAGDYAPLFDFMAANVWAHGRSSSPDRTLRRVTGGPLDPAPYLADLTAKVESFAA</sequence>
<dbReference type="PRINTS" id="PR00998">
    <property type="entry name" value="CRBOXYPTASET"/>
</dbReference>
<keyword evidence="5" id="KW-1185">Reference proteome</keyword>
<keyword evidence="1" id="KW-0378">Hydrolase</keyword>
<feature type="binding site" evidence="2">
    <location>
        <position position="259"/>
    </location>
    <ligand>
        <name>Zn(2+)</name>
        <dbReference type="ChEBI" id="CHEBI:29105"/>
        <note>catalytic</note>
    </ligand>
</feature>
<keyword evidence="1" id="KW-0645">Protease</keyword>
<dbReference type="EC" id="3.4.17.19" evidence="1"/>
<dbReference type="PROSITE" id="PS52034">
    <property type="entry name" value="PEPTIDASE_M32"/>
    <property type="match status" value="1"/>
</dbReference>
<comment type="catalytic activity">
    <reaction evidence="1">
        <text>Release of a C-terminal amino acid with broad specificity, except for -Pro.</text>
        <dbReference type="EC" id="3.4.17.19"/>
    </reaction>
</comment>
<dbReference type="PIRSF" id="PIRSF006615">
    <property type="entry name" value="Zn_crbxpep_Taq"/>
    <property type="match status" value="1"/>
</dbReference>
<evidence type="ECO:0000256" key="3">
    <source>
        <dbReference type="PIRSR" id="PIRSR006615-2"/>
    </source>
</evidence>
<dbReference type="Gene3D" id="1.10.1370.30">
    <property type="match status" value="1"/>
</dbReference>
<accession>A0A1M6B3Y4</accession>
<dbReference type="AlphaFoldDB" id="A0A1M6B3Y4"/>
<comment type="similarity">
    <text evidence="1">Belongs to the peptidase M32 family.</text>
</comment>
<name>A0A1M6B3Y4_9RHOB</name>
<evidence type="ECO:0000313" key="4">
    <source>
        <dbReference type="EMBL" id="SHI43462.1"/>
    </source>
</evidence>
<comment type="function">
    <text evidence="1">Broad specificity carboxypetidase that releases amino acids sequentially from the C-terminus, including neutral, aromatic, polar and basic residues.</text>
</comment>
<keyword evidence="1 4" id="KW-0121">Carboxypeptidase</keyword>
<dbReference type="InterPro" id="IPR001333">
    <property type="entry name" value="Peptidase_M32_Taq"/>
</dbReference>
<evidence type="ECO:0000256" key="1">
    <source>
        <dbReference type="PIRNR" id="PIRNR006615"/>
    </source>
</evidence>